<proteinExistence type="inferred from homology"/>
<dbReference type="SUPFAM" id="SSF53706">
    <property type="entry name" value="Formate dehydrogenase/DMSO reductase, domains 1-3"/>
    <property type="match status" value="1"/>
</dbReference>
<dbReference type="Gene3D" id="2.40.40.20">
    <property type="match status" value="1"/>
</dbReference>
<dbReference type="PROSITE" id="PS00932">
    <property type="entry name" value="MOLYBDOPTERIN_PROK_3"/>
    <property type="match status" value="1"/>
</dbReference>
<dbReference type="PROSITE" id="PS51669">
    <property type="entry name" value="4FE4S_MOW_BIS_MGD"/>
    <property type="match status" value="1"/>
</dbReference>
<dbReference type="GO" id="GO:0051536">
    <property type="term" value="F:iron-sulfur cluster binding"/>
    <property type="evidence" value="ECO:0007669"/>
    <property type="project" value="UniProtKB-KW"/>
</dbReference>
<evidence type="ECO:0000256" key="3">
    <source>
        <dbReference type="ARBA" id="ARBA00022505"/>
    </source>
</evidence>
<dbReference type="OrthoDB" id="9759518at2"/>
<dbReference type="NCBIfam" id="TIGR01409">
    <property type="entry name" value="TAT_signal_seq"/>
    <property type="match status" value="1"/>
</dbReference>
<dbReference type="InterPro" id="IPR006963">
    <property type="entry name" value="Mopterin_OxRdtase_4Fe-4S_dom"/>
</dbReference>
<evidence type="ECO:0000313" key="12">
    <source>
        <dbReference type="Proteomes" id="UP000267368"/>
    </source>
</evidence>
<keyword evidence="6" id="KW-0560">Oxidoreductase</keyword>
<evidence type="ECO:0000259" key="10">
    <source>
        <dbReference type="PROSITE" id="PS51669"/>
    </source>
</evidence>
<dbReference type="SMART" id="SM00926">
    <property type="entry name" value="Molybdop_Fe4S4"/>
    <property type="match status" value="1"/>
</dbReference>
<evidence type="ECO:0000256" key="6">
    <source>
        <dbReference type="ARBA" id="ARBA00023002"/>
    </source>
</evidence>
<reference evidence="12" key="1">
    <citation type="submission" date="2018-05" db="EMBL/GenBank/DDBJ databases">
        <title>Genome Sequencing of selected type strains of the family Eggerthellaceae.</title>
        <authorList>
            <person name="Danylec N."/>
            <person name="Stoll D.A."/>
            <person name="Doetsch A."/>
            <person name="Huch M."/>
        </authorList>
    </citation>
    <scope>NUCLEOTIDE SEQUENCE [LARGE SCALE GENOMIC DNA]</scope>
    <source>
        <strain evidence="12">DSM 17537</strain>
    </source>
</reference>
<feature type="domain" description="4Fe-4S Mo/W bis-MGD-type" evidence="10">
    <location>
        <begin position="108"/>
        <end position="165"/>
    </location>
</feature>
<dbReference type="PANTHER" id="PTHR43742:SF6">
    <property type="entry name" value="OXIDOREDUCTASE YYAE-RELATED"/>
    <property type="match status" value="1"/>
</dbReference>
<keyword evidence="3" id="KW-0500">Molybdenum</keyword>
<keyword evidence="5" id="KW-0732">Signal</keyword>
<dbReference type="Pfam" id="PF04879">
    <property type="entry name" value="Molybdop_Fe4S4"/>
    <property type="match status" value="1"/>
</dbReference>
<sequence>MTKESAGSCQGRKRRLREGGRPQGKGRRDAQRNAFEADGSNLLLGGTLAAEQNAGSRTITRRSFLKTTAAVAAGTTATVSLTSCAQSQPGLPQVAGEFVAGQPNNEGETIFRGVCRPNCFGFCHLNVHVRDGKVVKTSRAPYNEDCYSRICQRGLSHVHRIYDPERVQYPMRRVQGTERGAGQWERISWDEALTEIAENIKKTQAEYGEGALAFLTASGNQSAGITGAYGRLQNILNASSITPCLDMGSFYGMQAVAGLYITPLMGLAMWEGNEPTDAKNAKTIMVWGANITDAQVQNWHHIKEAMEGGTKLVVIDPTYTQIASKSDKWIPVRPGSDTLLKYAIMRVIVERGAQDVAYLRDHTVAPFLVRSDTGMFVRRSDTGIAPVATGVIDPTTGQEVMDDPYMVLVDGALVPLTEADPTHVAIEGSYDLGGVACRTAYELLKEEIMSHSLEEASELCEVSVEDIEYLADVCIDGPVFHYEGYGPQAYNNGGHTTMAGLTLCALVGNLGKPGASYGSYWGIHMGDNAAYKAPTGASTGLSIPSVDFANVAKTGKFAGQDAKIKMLWMYSANPLNTHTDTHAWTDDIIPSLDYVVVADSVMTDSARYADMVLPVAQWFELEEVANAGQCFSLNYSEKAIEPLYESKPDTQIITELAEKLGLGEFFTLSNEEILEELFDCDTCAMVGVSMDALREKKQIRFIEGDAEKEPHIAYKDGVFGTASGRFEFYREMPMVRALSSKTPTPEEVERDRMARWFPPLEAWPENDLYKKYPLVLMSERPRYRVHSQWYSTPLLRELDSEPFVRINPADAAARGIADGDYVECYNDRGTAVARAVFSDAIRPGTLVYPKGWQRYQHKAGGWSELSSTEYDVFGVNNNFMDVLCEVRVWNEEGE</sequence>
<dbReference type="Pfam" id="PF01568">
    <property type="entry name" value="Molydop_binding"/>
    <property type="match status" value="1"/>
</dbReference>
<evidence type="ECO:0000256" key="1">
    <source>
        <dbReference type="ARBA" id="ARBA00001942"/>
    </source>
</evidence>
<evidence type="ECO:0000256" key="2">
    <source>
        <dbReference type="ARBA" id="ARBA00010312"/>
    </source>
</evidence>
<evidence type="ECO:0000256" key="4">
    <source>
        <dbReference type="ARBA" id="ARBA00022723"/>
    </source>
</evidence>
<dbReference type="Proteomes" id="UP000267368">
    <property type="component" value="Unassembled WGS sequence"/>
</dbReference>
<evidence type="ECO:0000256" key="5">
    <source>
        <dbReference type="ARBA" id="ARBA00022729"/>
    </source>
</evidence>
<dbReference type="GO" id="GO:0046872">
    <property type="term" value="F:metal ion binding"/>
    <property type="evidence" value="ECO:0007669"/>
    <property type="project" value="UniProtKB-KW"/>
</dbReference>
<dbReference type="Gene3D" id="3.40.228.10">
    <property type="entry name" value="Dimethylsulfoxide Reductase, domain 2"/>
    <property type="match status" value="1"/>
</dbReference>
<dbReference type="GO" id="GO:0043546">
    <property type="term" value="F:molybdopterin cofactor binding"/>
    <property type="evidence" value="ECO:0007669"/>
    <property type="project" value="InterPro"/>
</dbReference>
<comment type="caution">
    <text evidence="11">The sequence shown here is derived from an EMBL/GenBank/DDBJ whole genome shotgun (WGS) entry which is preliminary data.</text>
</comment>
<evidence type="ECO:0000256" key="9">
    <source>
        <dbReference type="SAM" id="MobiDB-lite"/>
    </source>
</evidence>
<evidence type="ECO:0000256" key="8">
    <source>
        <dbReference type="ARBA" id="ARBA00023014"/>
    </source>
</evidence>
<dbReference type="InterPro" id="IPR009010">
    <property type="entry name" value="Asp_de-COase-like_dom_sf"/>
</dbReference>
<comment type="similarity">
    <text evidence="2">Belongs to the prokaryotic molybdopterin-containing oxidoreductase family.</text>
</comment>
<keyword evidence="8" id="KW-0411">Iron-sulfur</keyword>
<dbReference type="InterPro" id="IPR019546">
    <property type="entry name" value="TAT_signal_bac_arc"/>
</dbReference>
<comment type="cofactor">
    <cofactor evidence="1">
        <name>Mo-bis(molybdopterin guanine dinucleotide)</name>
        <dbReference type="ChEBI" id="CHEBI:60539"/>
    </cofactor>
</comment>
<dbReference type="AlphaFoldDB" id="A0A3N0AG46"/>
<dbReference type="PANTHER" id="PTHR43742">
    <property type="entry name" value="TRIMETHYLAMINE-N-OXIDE REDUCTASE"/>
    <property type="match status" value="1"/>
</dbReference>
<dbReference type="Pfam" id="PF10518">
    <property type="entry name" value="TAT_signal"/>
    <property type="match status" value="1"/>
</dbReference>
<name>A0A3N0AG46_9ACTN</name>
<dbReference type="SUPFAM" id="SSF50692">
    <property type="entry name" value="ADC-like"/>
    <property type="match status" value="1"/>
</dbReference>
<dbReference type="InterPro" id="IPR006655">
    <property type="entry name" value="Mopterin_OxRdtase_prok_CS"/>
</dbReference>
<evidence type="ECO:0000313" key="11">
    <source>
        <dbReference type="EMBL" id="RNL19895.1"/>
    </source>
</evidence>
<protein>
    <submittedName>
        <fullName evidence="11">Molybdopterin oxidoreductase</fullName>
    </submittedName>
</protein>
<keyword evidence="12" id="KW-1185">Reference proteome</keyword>
<dbReference type="InterPro" id="IPR006311">
    <property type="entry name" value="TAT_signal"/>
</dbReference>
<dbReference type="InterPro" id="IPR006657">
    <property type="entry name" value="MoPterin_dinucl-bd_dom"/>
</dbReference>
<evidence type="ECO:0000256" key="7">
    <source>
        <dbReference type="ARBA" id="ARBA00023004"/>
    </source>
</evidence>
<dbReference type="InterPro" id="IPR006656">
    <property type="entry name" value="Mopterin_OxRdtase"/>
</dbReference>
<organism evidence="11 12">
    <name type="scientific">Slackia faecicanis</name>
    <dbReference type="NCBI Taxonomy" id="255723"/>
    <lineage>
        <taxon>Bacteria</taxon>
        <taxon>Bacillati</taxon>
        <taxon>Actinomycetota</taxon>
        <taxon>Coriobacteriia</taxon>
        <taxon>Eggerthellales</taxon>
        <taxon>Eggerthellaceae</taxon>
        <taxon>Slackia</taxon>
    </lineage>
</organism>
<dbReference type="RefSeq" id="WP_123198216.1">
    <property type="nucleotide sequence ID" value="NZ_QICB01000003.1"/>
</dbReference>
<keyword evidence="7" id="KW-0408">Iron</keyword>
<dbReference type="Gene3D" id="3.40.50.740">
    <property type="match status" value="1"/>
</dbReference>
<feature type="region of interest" description="Disordered" evidence="9">
    <location>
        <begin position="1"/>
        <end position="31"/>
    </location>
</feature>
<dbReference type="InterPro" id="IPR050612">
    <property type="entry name" value="Prok_Mopterin_Oxidored"/>
</dbReference>
<gene>
    <name evidence="11" type="ORF">DMP07_05920</name>
</gene>
<keyword evidence="4" id="KW-0479">Metal-binding</keyword>
<dbReference type="Gene3D" id="3.30.200.210">
    <property type="match status" value="1"/>
</dbReference>
<dbReference type="GO" id="GO:0016491">
    <property type="term" value="F:oxidoreductase activity"/>
    <property type="evidence" value="ECO:0007669"/>
    <property type="project" value="UniProtKB-KW"/>
</dbReference>
<dbReference type="EMBL" id="QICB01000003">
    <property type="protein sequence ID" value="RNL19895.1"/>
    <property type="molecule type" value="Genomic_DNA"/>
</dbReference>
<accession>A0A3N0AG46</accession>
<dbReference type="Pfam" id="PF00384">
    <property type="entry name" value="Molybdopterin"/>
    <property type="match status" value="1"/>
</dbReference>
<dbReference type="PROSITE" id="PS51318">
    <property type="entry name" value="TAT"/>
    <property type="match status" value="1"/>
</dbReference>